<feature type="region of interest" description="Disordered" evidence="3">
    <location>
        <begin position="1"/>
        <end position="53"/>
    </location>
</feature>
<dbReference type="PRINTS" id="PR00092">
    <property type="entry name" value="TYROSINASE"/>
</dbReference>
<dbReference type="Proteomes" id="UP001197093">
    <property type="component" value="Unassembled WGS sequence"/>
</dbReference>
<sequence>MSSKRRAKRESKANPTRVSQPPRSRGARPLEDNTETRGAREIRAETKHARHLQNRVGKRYRDRLGAEFEKLQAALCIRHDAAQDEHMHAAGLGQKGKTGGSRRPINKTKIVDLAPSPIREPDLEATAASRILELQTQYQHNVLTQIGQRRSGCTTQTIRRRKEWSALPPSTRASFISAIHCLNTLPPQTPSHKAPGARTRYDDFIVTHIEQTPLAHASGLFLPFHRHLLHAFERTLRETCGYTDALPYWDWTAAFEDPRRAEVFDGSETSMGGNGRWVAGRNATEIALPDGVVKTIPPATGGGCVESGPFAEGRYFVRLGPVGYEPKGPMGGLGYNPRCLTRDLSPEFSQGTRPSAVTALVDGCEDLGCFVQELDAPGGVPGGLHASGHWQIGLTALDVFASPGDPMFWLHHAQVDRVWTIWQGQDLEKRTYEVWGTVPPSDNVTLDTAMDFGTVDAPKTIREVSSPVDGDYCYMYE</sequence>
<comment type="caution">
    <text evidence="6">The sequence shown here is derived from an EMBL/GenBank/DDBJ whole genome shotgun (WGS) entry which is preliminary data.</text>
</comment>
<dbReference type="InterPro" id="IPR008922">
    <property type="entry name" value="Di-copper_centre_dom_sf"/>
</dbReference>
<dbReference type="PANTHER" id="PTHR11474:SF126">
    <property type="entry name" value="TYROSINASE-LIKE PROTEIN TYR-1-RELATED"/>
    <property type="match status" value="1"/>
</dbReference>
<dbReference type="InterPro" id="IPR050316">
    <property type="entry name" value="Tyrosinase/Hemocyanin"/>
</dbReference>
<evidence type="ECO:0000313" key="7">
    <source>
        <dbReference type="Proteomes" id="UP001197093"/>
    </source>
</evidence>
<evidence type="ECO:0000259" key="5">
    <source>
        <dbReference type="PROSITE" id="PS00498"/>
    </source>
</evidence>
<reference evidence="6" key="1">
    <citation type="submission" date="2023-02" db="EMBL/GenBank/DDBJ databases">
        <authorList>
            <person name="Palmer J.M."/>
        </authorList>
    </citation>
    <scope>NUCLEOTIDE SEQUENCE</scope>
    <source>
        <strain evidence="6">FW57</strain>
    </source>
</reference>
<keyword evidence="7" id="KW-1185">Reference proteome</keyword>
<dbReference type="GO" id="GO:0016491">
    <property type="term" value="F:oxidoreductase activity"/>
    <property type="evidence" value="ECO:0007669"/>
    <property type="project" value="InterPro"/>
</dbReference>
<keyword evidence="2" id="KW-0186">Copper</keyword>
<dbReference type="GO" id="GO:0046872">
    <property type="term" value="F:metal ion binding"/>
    <property type="evidence" value="ECO:0007669"/>
    <property type="project" value="UniProtKB-KW"/>
</dbReference>
<evidence type="ECO:0000256" key="2">
    <source>
        <dbReference type="ARBA" id="ARBA00023008"/>
    </source>
</evidence>
<accession>A0AAD4ESD7</accession>
<dbReference type="Pfam" id="PF00264">
    <property type="entry name" value="Tyrosinase"/>
    <property type="match status" value="1"/>
</dbReference>
<feature type="domain" description="Tyrosinase copper-binding" evidence="5">
    <location>
        <begin position="405"/>
        <end position="416"/>
    </location>
</feature>
<evidence type="ECO:0000256" key="1">
    <source>
        <dbReference type="ARBA" id="ARBA00022723"/>
    </source>
</evidence>
<dbReference type="PANTHER" id="PTHR11474">
    <property type="entry name" value="TYROSINASE FAMILY MEMBER"/>
    <property type="match status" value="1"/>
</dbReference>
<dbReference type="EMBL" id="JAHCVI010000004">
    <property type="protein sequence ID" value="KAG7286781.1"/>
    <property type="molecule type" value="Genomic_DNA"/>
</dbReference>
<name>A0AAD4ESD7_9PEZI</name>
<dbReference type="PROSITE" id="PS00497">
    <property type="entry name" value="TYROSINASE_1"/>
    <property type="match status" value="1"/>
</dbReference>
<protein>
    <recommendedName>
        <fullName evidence="4 5">Tyrosinase copper-binding domain-containing protein</fullName>
    </recommendedName>
</protein>
<feature type="compositionally biased region" description="Basic and acidic residues" evidence="3">
    <location>
        <begin position="28"/>
        <end position="47"/>
    </location>
</feature>
<proteinExistence type="predicted"/>
<dbReference type="PROSITE" id="PS00498">
    <property type="entry name" value="TYROSINASE_2"/>
    <property type="match status" value="1"/>
</dbReference>
<dbReference type="Gene3D" id="1.10.1280.10">
    <property type="entry name" value="Di-copper center containing domain from catechol oxidase"/>
    <property type="match status" value="1"/>
</dbReference>
<organism evidence="6 7">
    <name type="scientific">Staphylotrichum longicolle</name>
    <dbReference type="NCBI Taxonomy" id="669026"/>
    <lineage>
        <taxon>Eukaryota</taxon>
        <taxon>Fungi</taxon>
        <taxon>Dikarya</taxon>
        <taxon>Ascomycota</taxon>
        <taxon>Pezizomycotina</taxon>
        <taxon>Sordariomycetes</taxon>
        <taxon>Sordariomycetidae</taxon>
        <taxon>Sordariales</taxon>
        <taxon>Chaetomiaceae</taxon>
        <taxon>Staphylotrichum</taxon>
    </lineage>
</organism>
<dbReference type="InterPro" id="IPR002227">
    <property type="entry name" value="Tyrosinase_Cu-bd"/>
</dbReference>
<gene>
    <name evidence="6" type="ORF">NEMBOFW57_009097</name>
</gene>
<evidence type="ECO:0000259" key="4">
    <source>
        <dbReference type="PROSITE" id="PS00497"/>
    </source>
</evidence>
<evidence type="ECO:0000313" key="6">
    <source>
        <dbReference type="EMBL" id="KAG7286781.1"/>
    </source>
</evidence>
<feature type="compositionally biased region" description="Polar residues" evidence="3">
    <location>
        <begin position="13"/>
        <end position="22"/>
    </location>
</feature>
<feature type="domain" description="Tyrosinase copper-binding" evidence="4">
    <location>
        <begin position="216"/>
        <end position="233"/>
    </location>
</feature>
<dbReference type="SUPFAM" id="SSF48056">
    <property type="entry name" value="Di-copper centre-containing domain"/>
    <property type="match status" value="1"/>
</dbReference>
<keyword evidence="1" id="KW-0479">Metal-binding</keyword>
<dbReference type="AlphaFoldDB" id="A0AAD4ESD7"/>
<evidence type="ECO:0000256" key="3">
    <source>
        <dbReference type="SAM" id="MobiDB-lite"/>
    </source>
</evidence>